<keyword evidence="11" id="KW-0472">Membrane</keyword>
<dbReference type="InterPro" id="IPR012341">
    <property type="entry name" value="6hp_glycosidase-like_sf"/>
</dbReference>
<dbReference type="GO" id="GO:0005783">
    <property type="term" value="C:endoplasmic reticulum"/>
    <property type="evidence" value="ECO:0007669"/>
    <property type="project" value="TreeGrafter"/>
</dbReference>
<dbReference type="GO" id="GO:0004571">
    <property type="term" value="F:mannosyl-oligosaccharide 1,2-alpha-mannosidase activity"/>
    <property type="evidence" value="ECO:0007669"/>
    <property type="project" value="InterPro"/>
</dbReference>
<feature type="active site" description="Proton donor" evidence="6">
    <location>
        <position position="215"/>
    </location>
</feature>
<comment type="pathway">
    <text evidence="2">Protein modification; protein glycosylation.</text>
</comment>
<dbReference type="GO" id="GO:0036503">
    <property type="term" value="P:ERAD pathway"/>
    <property type="evidence" value="ECO:0007669"/>
    <property type="project" value="UniProtKB-ARBA"/>
</dbReference>
<comment type="similarity">
    <text evidence="3 9">Belongs to the glycosyl hydrolase 47 family.</text>
</comment>
<keyword evidence="13" id="KW-1185">Reference proteome</keyword>
<keyword evidence="11" id="KW-1133">Transmembrane helix</keyword>
<evidence type="ECO:0000256" key="5">
    <source>
        <dbReference type="ARBA" id="ARBA00023157"/>
    </source>
</evidence>
<comment type="caution">
    <text evidence="12">The sequence shown here is derived from an EMBL/GenBank/DDBJ whole genome shotgun (WGS) entry which is preliminary data.</text>
</comment>
<feature type="non-terminal residue" evidence="12">
    <location>
        <position position="645"/>
    </location>
</feature>
<organism evidence="12 13">
    <name type="scientific">Rhypophila decipiens</name>
    <dbReference type="NCBI Taxonomy" id="261697"/>
    <lineage>
        <taxon>Eukaryota</taxon>
        <taxon>Fungi</taxon>
        <taxon>Dikarya</taxon>
        <taxon>Ascomycota</taxon>
        <taxon>Pezizomycotina</taxon>
        <taxon>Sordariomycetes</taxon>
        <taxon>Sordariomycetidae</taxon>
        <taxon>Sordariales</taxon>
        <taxon>Naviculisporaceae</taxon>
        <taxon>Rhypophila</taxon>
    </lineage>
</organism>
<dbReference type="EMBL" id="MU858203">
    <property type="protein sequence ID" value="KAK4209482.1"/>
    <property type="molecule type" value="Genomic_DNA"/>
</dbReference>
<protein>
    <recommendedName>
        <fullName evidence="9">alpha-1,2-Mannosidase</fullName>
        <ecNumber evidence="9">3.2.1.-</ecNumber>
    </recommendedName>
</protein>
<dbReference type="GO" id="GO:0016020">
    <property type="term" value="C:membrane"/>
    <property type="evidence" value="ECO:0007669"/>
    <property type="project" value="InterPro"/>
</dbReference>
<dbReference type="GO" id="GO:0005509">
    <property type="term" value="F:calcium ion binding"/>
    <property type="evidence" value="ECO:0007669"/>
    <property type="project" value="InterPro"/>
</dbReference>
<dbReference type="PANTHER" id="PTHR11742">
    <property type="entry name" value="MANNOSYL-OLIGOSACCHARIDE ALPHA-1,2-MANNOSIDASE-RELATED"/>
    <property type="match status" value="1"/>
</dbReference>
<evidence type="ECO:0000256" key="4">
    <source>
        <dbReference type="ARBA" id="ARBA00022801"/>
    </source>
</evidence>
<dbReference type="SUPFAM" id="SSF48225">
    <property type="entry name" value="Seven-hairpin glycosidases"/>
    <property type="match status" value="1"/>
</dbReference>
<evidence type="ECO:0000313" key="12">
    <source>
        <dbReference type="EMBL" id="KAK4209482.1"/>
    </source>
</evidence>
<comment type="cofactor">
    <cofactor evidence="1 7">
        <name>Ca(2+)</name>
        <dbReference type="ChEBI" id="CHEBI:29108"/>
    </cofactor>
</comment>
<dbReference type="PANTHER" id="PTHR11742:SF89">
    <property type="entry name" value="ALPHA-1,2-MANNOSIDASE"/>
    <property type="match status" value="1"/>
</dbReference>
<evidence type="ECO:0000256" key="9">
    <source>
        <dbReference type="RuleBase" id="RU361193"/>
    </source>
</evidence>
<feature type="active site" evidence="6">
    <location>
        <position position="349"/>
    </location>
</feature>
<keyword evidence="5 8" id="KW-1015">Disulfide bond</keyword>
<evidence type="ECO:0000256" key="6">
    <source>
        <dbReference type="PIRSR" id="PIRSR601382-1"/>
    </source>
</evidence>
<dbReference type="InterPro" id="IPR001382">
    <property type="entry name" value="Glyco_hydro_47"/>
</dbReference>
<evidence type="ECO:0000256" key="2">
    <source>
        <dbReference type="ARBA" id="ARBA00004922"/>
    </source>
</evidence>
<dbReference type="PRINTS" id="PR00747">
    <property type="entry name" value="GLYHDRLASE47"/>
</dbReference>
<name>A0AAN7B4A7_9PEZI</name>
<sequence length="645" mass="72229">MTLLPSRQFPGAVHAFRQVTAHPHHRRQFRLAVIISGLVVFLMIWSYAHSPSEDRPFPRPPKGALFPSSSSPKDPTPIHFKPSSFNWTSFPQFHAVPIIHHLPKSTSSSKLLPVQHASFESYVHSQETISRQKAVKDAFLRSWDAYKSHAWLADELSPVSGRPKKTFAGWSATLIDSLDTLYIMDLADEFQLAAAAAVQIDWANTSGDTSCNLFETTIRYLGGLLSAYDLSGEAALLQKAKELGDMLLVAFDTPNRLPPFWLNFEDARRGKQVAGFNDPSASPGSLSLEFTRLAQLTGQDEYFDAISRVTDFLDETQNQTRIPGMWPRLINFRAEKVTDSGFSLGALADSLYEYLVKMVLLLGDGTGIDESLSEGEGARYRRMYKEAIKVVEEHLVFRPMLPPREEGQTKSDTIPDILFMGEAVAYPDRIVTLAESQHLSCFAGGMFGLGGKVFGFDDQVEIGEKLARGCAWAYGAFPTGVMPEIFGMVACPPGWKAGPCEWDEDLWEAKTKKPGDGNENLDIAAVAAARRLKKNGFREARDPRYILRPEAIESIFMLYRMTGKEDLRETAWRMFESVMKATKTPLANSAIKDVTVEGETDKLDSMESFWLAETLKYFYLIFSPPDLISLDEFVFNTEAHPFRRP</sequence>
<keyword evidence="11" id="KW-0812">Transmembrane</keyword>
<evidence type="ECO:0000256" key="3">
    <source>
        <dbReference type="ARBA" id="ARBA00007658"/>
    </source>
</evidence>
<dbReference type="Pfam" id="PF01532">
    <property type="entry name" value="Glyco_hydro_47"/>
    <property type="match status" value="1"/>
</dbReference>
<accession>A0AAN7B4A7</accession>
<keyword evidence="9" id="KW-0326">Glycosidase</keyword>
<dbReference type="EC" id="3.2.1.-" evidence="9"/>
<dbReference type="Gene3D" id="1.50.10.10">
    <property type="match status" value="1"/>
</dbReference>
<feature type="disulfide bond" evidence="8">
    <location>
        <begin position="441"/>
        <end position="470"/>
    </location>
</feature>
<reference evidence="12" key="2">
    <citation type="submission" date="2023-05" db="EMBL/GenBank/DDBJ databases">
        <authorList>
            <consortium name="Lawrence Berkeley National Laboratory"/>
            <person name="Steindorff A."/>
            <person name="Hensen N."/>
            <person name="Bonometti L."/>
            <person name="Westerberg I."/>
            <person name="Brannstrom I.O."/>
            <person name="Guillou S."/>
            <person name="Cros-Aarteil S."/>
            <person name="Calhoun S."/>
            <person name="Haridas S."/>
            <person name="Kuo A."/>
            <person name="Mondo S."/>
            <person name="Pangilinan J."/>
            <person name="Riley R."/>
            <person name="Labutti K."/>
            <person name="Andreopoulos B."/>
            <person name="Lipzen A."/>
            <person name="Chen C."/>
            <person name="Yanf M."/>
            <person name="Daum C."/>
            <person name="Ng V."/>
            <person name="Clum A."/>
            <person name="Ohm R."/>
            <person name="Martin F."/>
            <person name="Silar P."/>
            <person name="Natvig D."/>
            <person name="Lalanne C."/>
            <person name="Gautier V."/>
            <person name="Ament-Velasquez S.L."/>
            <person name="Kruys A."/>
            <person name="Hutchinson M.I."/>
            <person name="Powell A.J."/>
            <person name="Barry K."/>
            <person name="Miller A.N."/>
            <person name="Grigoriev I.V."/>
            <person name="Debuchy R."/>
            <person name="Gladieux P."/>
            <person name="Thoren M.H."/>
            <person name="Johannesson H."/>
        </authorList>
    </citation>
    <scope>NUCLEOTIDE SEQUENCE</scope>
    <source>
        <strain evidence="12">PSN293</strain>
    </source>
</reference>
<evidence type="ECO:0000256" key="7">
    <source>
        <dbReference type="PIRSR" id="PIRSR601382-2"/>
    </source>
</evidence>
<evidence type="ECO:0000256" key="10">
    <source>
        <dbReference type="SAM" id="MobiDB-lite"/>
    </source>
</evidence>
<gene>
    <name evidence="12" type="ORF">QBC37DRAFT_351743</name>
</gene>
<dbReference type="InterPro" id="IPR050749">
    <property type="entry name" value="Glycosyl_Hydrolase_47"/>
</dbReference>
<evidence type="ECO:0000313" key="13">
    <source>
        <dbReference type="Proteomes" id="UP001301769"/>
    </source>
</evidence>
<evidence type="ECO:0000256" key="11">
    <source>
        <dbReference type="SAM" id="Phobius"/>
    </source>
</evidence>
<keyword evidence="7" id="KW-0479">Metal-binding</keyword>
<feature type="binding site" evidence="7">
    <location>
        <position position="637"/>
    </location>
    <ligand>
        <name>Ca(2+)</name>
        <dbReference type="ChEBI" id="CHEBI:29108"/>
    </ligand>
</feature>
<dbReference type="FunFam" id="1.50.10.10:FF:000037">
    <property type="entry name" value="alpha-1,2-Mannosidase"/>
    <property type="match status" value="1"/>
</dbReference>
<dbReference type="AlphaFoldDB" id="A0AAN7B4A7"/>
<feature type="region of interest" description="Disordered" evidence="10">
    <location>
        <begin position="53"/>
        <end position="74"/>
    </location>
</feature>
<dbReference type="InterPro" id="IPR036026">
    <property type="entry name" value="Seven-hairpin_glycosidases"/>
</dbReference>
<feature type="active site" evidence="6">
    <location>
        <position position="550"/>
    </location>
</feature>
<feature type="active site" description="Proton donor" evidence="6">
    <location>
        <position position="484"/>
    </location>
</feature>
<dbReference type="GO" id="GO:0005975">
    <property type="term" value="P:carbohydrate metabolic process"/>
    <property type="evidence" value="ECO:0007669"/>
    <property type="project" value="InterPro"/>
</dbReference>
<proteinExistence type="inferred from homology"/>
<keyword evidence="4 9" id="KW-0378">Hydrolase</keyword>
<feature type="transmembrane region" description="Helical" evidence="11">
    <location>
        <begin position="29"/>
        <end position="48"/>
    </location>
</feature>
<keyword evidence="7" id="KW-0106">Calcium</keyword>
<evidence type="ECO:0000256" key="1">
    <source>
        <dbReference type="ARBA" id="ARBA00001913"/>
    </source>
</evidence>
<reference evidence="12" key="1">
    <citation type="journal article" date="2023" name="Mol. Phylogenet. Evol.">
        <title>Genome-scale phylogeny and comparative genomics of the fungal order Sordariales.</title>
        <authorList>
            <person name="Hensen N."/>
            <person name="Bonometti L."/>
            <person name="Westerberg I."/>
            <person name="Brannstrom I.O."/>
            <person name="Guillou S."/>
            <person name="Cros-Aarteil S."/>
            <person name="Calhoun S."/>
            <person name="Haridas S."/>
            <person name="Kuo A."/>
            <person name="Mondo S."/>
            <person name="Pangilinan J."/>
            <person name="Riley R."/>
            <person name="LaButti K."/>
            <person name="Andreopoulos B."/>
            <person name="Lipzen A."/>
            <person name="Chen C."/>
            <person name="Yan M."/>
            <person name="Daum C."/>
            <person name="Ng V."/>
            <person name="Clum A."/>
            <person name="Steindorff A."/>
            <person name="Ohm R.A."/>
            <person name="Martin F."/>
            <person name="Silar P."/>
            <person name="Natvig D.O."/>
            <person name="Lalanne C."/>
            <person name="Gautier V."/>
            <person name="Ament-Velasquez S.L."/>
            <person name="Kruys A."/>
            <person name="Hutchinson M.I."/>
            <person name="Powell A.J."/>
            <person name="Barry K."/>
            <person name="Miller A.N."/>
            <person name="Grigoriev I.V."/>
            <person name="Debuchy R."/>
            <person name="Gladieux P."/>
            <person name="Hiltunen Thoren M."/>
            <person name="Johannesson H."/>
        </authorList>
    </citation>
    <scope>NUCLEOTIDE SEQUENCE</scope>
    <source>
        <strain evidence="12">PSN293</strain>
    </source>
</reference>
<evidence type="ECO:0000256" key="8">
    <source>
        <dbReference type="PIRSR" id="PIRSR601382-3"/>
    </source>
</evidence>
<dbReference type="Proteomes" id="UP001301769">
    <property type="component" value="Unassembled WGS sequence"/>
</dbReference>